<dbReference type="OrthoDB" id="436496at2759"/>
<dbReference type="PANTHER" id="PTHR42815:SF2">
    <property type="entry name" value="FAD-BINDING, PUTATIVE (AFU_ORTHOLOGUE AFUA_6G07600)-RELATED"/>
    <property type="match status" value="1"/>
</dbReference>
<dbReference type="InterPro" id="IPR012349">
    <property type="entry name" value="Split_barrel_FMN-bd"/>
</dbReference>
<dbReference type="SUPFAM" id="SSF52343">
    <property type="entry name" value="Ferredoxin reductase-like, C-terminal NADP-linked domain"/>
    <property type="match status" value="1"/>
</dbReference>
<dbReference type="Gene3D" id="2.30.110.10">
    <property type="entry name" value="Electron Transport, Fmn-binding Protein, Chain A"/>
    <property type="match status" value="1"/>
</dbReference>
<evidence type="ECO:0000259" key="1">
    <source>
        <dbReference type="PROSITE" id="PS51384"/>
    </source>
</evidence>
<dbReference type="Gene3D" id="3.40.50.80">
    <property type="entry name" value="Nucleotide-binding domain of ferredoxin-NADP reductase (FNR) module"/>
    <property type="match status" value="1"/>
</dbReference>
<dbReference type="VEuPathDB" id="FungiDB:PV08_09966"/>
<dbReference type="GO" id="GO:0016491">
    <property type="term" value="F:oxidoreductase activity"/>
    <property type="evidence" value="ECO:0007669"/>
    <property type="project" value="InterPro"/>
</dbReference>
<dbReference type="SUPFAM" id="SSF63380">
    <property type="entry name" value="Riboflavin synthase domain-like"/>
    <property type="match status" value="1"/>
</dbReference>
<keyword evidence="3" id="KW-1185">Reference proteome</keyword>
<dbReference type="STRING" id="91928.A0A0D2B193"/>
<dbReference type="Proteomes" id="UP000053328">
    <property type="component" value="Unassembled WGS sequence"/>
</dbReference>
<dbReference type="HOGENOM" id="CLU_017006_2_0_1"/>
<gene>
    <name evidence="2" type="ORF">PV08_09966</name>
</gene>
<dbReference type="Gene3D" id="2.40.30.10">
    <property type="entry name" value="Translation factors"/>
    <property type="match status" value="1"/>
</dbReference>
<dbReference type="PROSITE" id="PS51384">
    <property type="entry name" value="FAD_FR"/>
    <property type="match status" value="1"/>
</dbReference>
<proteinExistence type="predicted"/>
<dbReference type="PANTHER" id="PTHR42815">
    <property type="entry name" value="FAD-BINDING, PUTATIVE (AFU_ORTHOLOGUE AFUA_6G07600)-RELATED"/>
    <property type="match status" value="1"/>
</dbReference>
<feature type="domain" description="FAD-binding FR-type" evidence="1">
    <location>
        <begin position="365"/>
        <end position="488"/>
    </location>
</feature>
<organism evidence="2 3">
    <name type="scientific">Exophiala spinifera</name>
    <dbReference type="NCBI Taxonomy" id="91928"/>
    <lineage>
        <taxon>Eukaryota</taxon>
        <taxon>Fungi</taxon>
        <taxon>Dikarya</taxon>
        <taxon>Ascomycota</taxon>
        <taxon>Pezizomycotina</taxon>
        <taxon>Eurotiomycetes</taxon>
        <taxon>Chaetothyriomycetidae</taxon>
        <taxon>Chaetothyriales</taxon>
        <taxon>Herpotrichiellaceae</taxon>
        <taxon>Exophiala</taxon>
    </lineage>
</organism>
<dbReference type="GeneID" id="27337049"/>
<reference evidence="2 3" key="1">
    <citation type="submission" date="2015-01" db="EMBL/GenBank/DDBJ databases">
        <title>The Genome Sequence of Exophiala spinifera CBS89968.</title>
        <authorList>
            <consortium name="The Broad Institute Genomics Platform"/>
            <person name="Cuomo C."/>
            <person name="de Hoog S."/>
            <person name="Gorbushina A."/>
            <person name="Stielow B."/>
            <person name="Teixiera M."/>
            <person name="Abouelleil A."/>
            <person name="Chapman S.B."/>
            <person name="Priest M."/>
            <person name="Young S.K."/>
            <person name="Wortman J."/>
            <person name="Nusbaum C."/>
            <person name="Birren B."/>
        </authorList>
    </citation>
    <scope>NUCLEOTIDE SEQUENCE [LARGE SCALE GENOMIC DNA]</scope>
    <source>
        <strain evidence="2 3">CBS 89968</strain>
    </source>
</reference>
<dbReference type="AlphaFoldDB" id="A0A0D2B193"/>
<name>A0A0D2B193_9EURO</name>
<evidence type="ECO:0000313" key="2">
    <source>
        <dbReference type="EMBL" id="KIW12688.1"/>
    </source>
</evidence>
<evidence type="ECO:0000313" key="3">
    <source>
        <dbReference type="Proteomes" id="UP000053328"/>
    </source>
</evidence>
<dbReference type="InterPro" id="IPR017927">
    <property type="entry name" value="FAD-bd_FR_type"/>
</dbReference>
<dbReference type="RefSeq" id="XP_016232904.1">
    <property type="nucleotide sequence ID" value="XM_016384281.1"/>
</dbReference>
<accession>A0A0D2B193</accession>
<protein>
    <recommendedName>
        <fullName evidence="1">FAD-binding FR-type domain-containing protein</fullName>
    </recommendedName>
</protein>
<dbReference type="EMBL" id="KN847498">
    <property type="protein sequence ID" value="KIW12688.1"/>
    <property type="molecule type" value="Genomic_DNA"/>
</dbReference>
<sequence>METFSPRPWHEGELFFQRRIVDRGRSDPTTPFLAARYANWIQQYPALAMGTLDDNGNPWCTVWGTNLVPFVKPVAQSVLGVQATVDASFDPVVQAICRNNFDMKNNNCGTADKEMEMGGVSIHLEERARVKLAGQITAATLKRLSANRDVLVGGRSEGAAGELHLIVRIDQSLGNCPKYLNKKHIVAHIPRPKLLSTSPHLPQKAIEVVHNADAFFIASSHKHRDMDCNYRGGPPGFIRIVQPDDSEEASTIVWPEYSGNALYQTLGNLRVTPQAGLVIPNFETGDVLYVTGNTKVLLGTEASNVIAKSTVAVALMVTDAKLVENGLPFRAKVVEDGAQGRSPYNPRVRYLTSEEIGKFDQVESRFCATARMIKKTRLTPTITKYNFTLVGHKSVFGSWKPGQYVTMDASASMTKGYSHMRDDDPTSLNDDFIRTFTITSLPSAVGEETEDFEVMIRSIGSVTKWLEHQKDGICEVAVRGIGGDFTFASSACNAFIAAGIGITPLLSHLDHIHFNTLRTFWSVRMVDIGLPLAILRDYPALIRSTTIYLTGFEALPNKDGGKGNEEIQRLIDTGVLVQQRRLCKEDLQPCLPQIENWYVCTAPTMRRQVHEWLPGTVIHYENFDF</sequence>
<dbReference type="InterPro" id="IPR039261">
    <property type="entry name" value="FNR_nucleotide-bd"/>
</dbReference>
<dbReference type="InterPro" id="IPR017938">
    <property type="entry name" value="Riboflavin_synthase-like_b-brl"/>
</dbReference>